<keyword evidence="1" id="KW-0812">Transmembrane</keyword>
<evidence type="ECO:0000256" key="2">
    <source>
        <dbReference type="SAM" id="SignalP"/>
    </source>
</evidence>
<gene>
    <name evidence="3" type="ORF">WJX73_000058</name>
</gene>
<comment type="caution">
    <text evidence="3">The sequence shown here is derived from an EMBL/GenBank/DDBJ whole genome shotgun (WGS) entry which is preliminary data.</text>
</comment>
<keyword evidence="1" id="KW-1133">Transmembrane helix</keyword>
<accession>A0AAW1NVS8</accession>
<evidence type="ECO:0000313" key="4">
    <source>
        <dbReference type="Proteomes" id="UP001465755"/>
    </source>
</evidence>
<dbReference type="AlphaFoldDB" id="A0AAW1NVS8"/>
<proteinExistence type="predicted"/>
<feature type="signal peptide" evidence="2">
    <location>
        <begin position="1"/>
        <end position="23"/>
    </location>
</feature>
<evidence type="ECO:0000256" key="1">
    <source>
        <dbReference type="SAM" id="Phobius"/>
    </source>
</evidence>
<dbReference type="Proteomes" id="UP001465755">
    <property type="component" value="Unassembled WGS sequence"/>
</dbReference>
<dbReference type="EMBL" id="JALJOQ010000114">
    <property type="protein sequence ID" value="KAK9796658.1"/>
    <property type="molecule type" value="Genomic_DNA"/>
</dbReference>
<reference evidence="3 4" key="1">
    <citation type="journal article" date="2024" name="Nat. Commun.">
        <title>Phylogenomics reveals the evolutionary origins of lichenization in chlorophyte algae.</title>
        <authorList>
            <person name="Puginier C."/>
            <person name="Libourel C."/>
            <person name="Otte J."/>
            <person name="Skaloud P."/>
            <person name="Haon M."/>
            <person name="Grisel S."/>
            <person name="Petersen M."/>
            <person name="Berrin J.G."/>
            <person name="Delaux P.M."/>
            <person name="Dal Grande F."/>
            <person name="Keller J."/>
        </authorList>
    </citation>
    <scope>NUCLEOTIDE SEQUENCE [LARGE SCALE GENOMIC DNA]</scope>
    <source>
        <strain evidence="3 4">SAG 2036</strain>
    </source>
</reference>
<feature type="chain" id="PRO_5044013507" evidence="2">
    <location>
        <begin position="24"/>
        <end position="311"/>
    </location>
</feature>
<name>A0AAW1NVS8_9CHLO</name>
<organism evidence="3 4">
    <name type="scientific">Symbiochloris irregularis</name>
    <dbReference type="NCBI Taxonomy" id="706552"/>
    <lineage>
        <taxon>Eukaryota</taxon>
        <taxon>Viridiplantae</taxon>
        <taxon>Chlorophyta</taxon>
        <taxon>core chlorophytes</taxon>
        <taxon>Trebouxiophyceae</taxon>
        <taxon>Trebouxiales</taxon>
        <taxon>Trebouxiaceae</taxon>
        <taxon>Symbiochloris</taxon>
    </lineage>
</organism>
<keyword evidence="2" id="KW-0732">Signal</keyword>
<sequence>MRLGLRGACCVLSLSLTLRLGLGQYTDDYSTNYYDDYQLYSAGYQYDENEDGFLFNPYTGSYDDVYGDYFFDDPLDGAADCRIDEGGKPKLNRTACDLKIEGADKLLKPVLAGGLDGVYKVSSCQNGLPMYKREGSKPQEQRVLWYSSEFRDWDIANGSVPQEDDILMFGGRGGQETRPDYLGDAWSIAAEFLTENKGVEEYSHVDVKVICADGSKSAKPEVDSFGRQPLASHEELEAQYKAVYNNHHASSSADFNLGLVTLLVMIGLGIVFGLPWLVAQNRRRRRAGGATSQGGLVGLFDWMTRKRGHVN</sequence>
<feature type="transmembrane region" description="Helical" evidence="1">
    <location>
        <begin position="255"/>
        <end position="278"/>
    </location>
</feature>
<keyword evidence="4" id="KW-1185">Reference proteome</keyword>
<evidence type="ECO:0000313" key="3">
    <source>
        <dbReference type="EMBL" id="KAK9796658.1"/>
    </source>
</evidence>
<protein>
    <submittedName>
        <fullName evidence="3">Uncharacterized protein</fullName>
    </submittedName>
</protein>
<keyword evidence="1" id="KW-0472">Membrane</keyword>